<dbReference type="GO" id="GO:0005634">
    <property type="term" value="C:nucleus"/>
    <property type="evidence" value="ECO:0007669"/>
    <property type="project" value="UniProtKB-SubCell"/>
</dbReference>
<dbReference type="GO" id="GO:0046983">
    <property type="term" value="F:protein dimerization activity"/>
    <property type="evidence" value="ECO:0007669"/>
    <property type="project" value="InterPro"/>
</dbReference>
<evidence type="ECO:0000313" key="12">
    <source>
        <dbReference type="EnsemblMetazoa" id="ADIR003319-PA"/>
    </source>
</evidence>
<dbReference type="PROSITE" id="PS50808">
    <property type="entry name" value="ZF_BED"/>
    <property type="match status" value="1"/>
</dbReference>
<dbReference type="SMART" id="SM00614">
    <property type="entry name" value="ZnF_BED"/>
    <property type="match status" value="1"/>
</dbReference>
<feature type="region of interest" description="Disordered" evidence="10">
    <location>
        <begin position="57"/>
        <end position="88"/>
    </location>
</feature>
<feature type="compositionally biased region" description="Low complexity" evidence="10">
    <location>
        <begin position="69"/>
        <end position="88"/>
    </location>
</feature>
<keyword evidence="7" id="KW-0804">Transcription</keyword>
<proteinExistence type="predicted"/>
<dbReference type="SUPFAM" id="SSF140996">
    <property type="entry name" value="Hermes dimerisation domain"/>
    <property type="match status" value="1"/>
</dbReference>
<protein>
    <recommendedName>
        <fullName evidence="11">BED-type domain-containing protein</fullName>
    </recommendedName>
</protein>
<comment type="subcellular location">
    <subcellularLocation>
        <location evidence="1">Nucleus</location>
    </subcellularLocation>
</comment>
<reference evidence="12" key="2">
    <citation type="submission" date="2020-05" db="UniProtKB">
        <authorList>
            <consortium name="EnsemblMetazoa"/>
        </authorList>
    </citation>
    <scope>IDENTIFICATION</scope>
    <source>
        <strain evidence="12">WRAIR2</strain>
    </source>
</reference>
<evidence type="ECO:0000256" key="9">
    <source>
        <dbReference type="PROSITE-ProRule" id="PRU00027"/>
    </source>
</evidence>
<feature type="domain" description="BED-type" evidence="11">
    <location>
        <begin position="4"/>
        <end position="50"/>
    </location>
</feature>
<evidence type="ECO:0000313" key="13">
    <source>
        <dbReference type="Proteomes" id="UP000075884"/>
    </source>
</evidence>
<dbReference type="Pfam" id="PF05699">
    <property type="entry name" value="Dimer_Tnp_hAT"/>
    <property type="match status" value="1"/>
</dbReference>
<feature type="compositionally biased region" description="Basic and acidic residues" evidence="10">
    <location>
        <begin position="57"/>
        <end position="68"/>
    </location>
</feature>
<evidence type="ECO:0000256" key="3">
    <source>
        <dbReference type="ARBA" id="ARBA00022771"/>
    </source>
</evidence>
<keyword evidence="2" id="KW-0479">Metal-binding</keyword>
<dbReference type="GO" id="GO:0003677">
    <property type="term" value="F:DNA binding"/>
    <property type="evidence" value="ECO:0007669"/>
    <property type="project" value="UniProtKB-KW"/>
</dbReference>
<keyword evidence="13" id="KW-1185">Reference proteome</keyword>
<dbReference type="Proteomes" id="UP000075884">
    <property type="component" value="Unassembled WGS sequence"/>
</dbReference>
<evidence type="ECO:0000256" key="7">
    <source>
        <dbReference type="ARBA" id="ARBA00023163"/>
    </source>
</evidence>
<dbReference type="Pfam" id="PF02892">
    <property type="entry name" value="zf-BED"/>
    <property type="match status" value="1"/>
</dbReference>
<keyword evidence="6" id="KW-0238">DNA-binding</keyword>
<dbReference type="GO" id="GO:0008270">
    <property type="term" value="F:zinc ion binding"/>
    <property type="evidence" value="ECO:0007669"/>
    <property type="project" value="UniProtKB-KW"/>
</dbReference>
<dbReference type="AlphaFoldDB" id="A0A182N6P6"/>
<dbReference type="VEuPathDB" id="VectorBase:ADIR003319"/>
<dbReference type="InterPro" id="IPR003656">
    <property type="entry name" value="Znf_BED"/>
</dbReference>
<dbReference type="STRING" id="7168.A0A182N6P6"/>
<name>A0A182N6P6_9DIPT</name>
<dbReference type="PANTHER" id="PTHR46481">
    <property type="entry name" value="ZINC FINGER BED DOMAIN-CONTAINING PROTEIN 4"/>
    <property type="match status" value="1"/>
</dbReference>
<dbReference type="SUPFAM" id="SSF53098">
    <property type="entry name" value="Ribonuclease H-like"/>
    <property type="match status" value="1"/>
</dbReference>
<dbReference type="PANTHER" id="PTHR46481:SF10">
    <property type="entry name" value="ZINC FINGER BED DOMAIN-CONTAINING PROTEIN 39"/>
    <property type="match status" value="1"/>
</dbReference>
<reference evidence="13" key="1">
    <citation type="submission" date="2013-03" db="EMBL/GenBank/DDBJ databases">
        <title>The Genome Sequence of Anopheles dirus WRAIR2.</title>
        <authorList>
            <consortium name="The Broad Institute Genomics Platform"/>
            <person name="Neafsey D.E."/>
            <person name="Walton C."/>
            <person name="Walker B."/>
            <person name="Young S.K."/>
            <person name="Zeng Q."/>
            <person name="Gargeya S."/>
            <person name="Fitzgerald M."/>
            <person name="Haas B."/>
            <person name="Abouelleil A."/>
            <person name="Allen A.W."/>
            <person name="Alvarado L."/>
            <person name="Arachchi H.M."/>
            <person name="Berlin A.M."/>
            <person name="Chapman S.B."/>
            <person name="Gainer-Dewar J."/>
            <person name="Goldberg J."/>
            <person name="Griggs A."/>
            <person name="Gujja S."/>
            <person name="Hansen M."/>
            <person name="Howarth C."/>
            <person name="Imamovic A."/>
            <person name="Ireland A."/>
            <person name="Larimer J."/>
            <person name="McCowan C."/>
            <person name="Murphy C."/>
            <person name="Pearson M."/>
            <person name="Poon T.W."/>
            <person name="Priest M."/>
            <person name="Roberts A."/>
            <person name="Saif S."/>
            <person name="Shea T."/>
            <person name="Sisk P."/>
            <person name="Sykes S."/>
            <person name="Wortman J."/>
            <person name="Nusbaum C."/>
            <person name="Birren B."/>
        </authorList>
    </citation>
    <scope>NUCLEOTIDE SEQUENCE [LARGE SCALE GENOMIC DNA]</scope>
    <source>
        <strain evidence="13">WRAIR2</strain>
    </source>
</reference>
<keyword evidence="4" id="KW-0862">Zinc</keyword>
<evidence type="ECO:0000256" key="8">
    <source>
        <dbReference type="ARBA" id="ARBA00023242"/>
    </source>
</evidence>
<dbReference type="InterPro" id="IPR008906">
    <property type="entry name" value="HATC_C_dom"/>
</dbReference>
<evidence type="ECO:0000256" key="2">
    <source>
        <dbReference type="ARBA" id="ARBA00022723"/>
    </source>
</evidence>
<keyword evidence="8" id="KW-0539">Nucleus</keyword>
<evidence type="ECO:0000256" key="6">
    <source>
        <dbReference type="ARBA" id="ARBA00023125"/>
    </source>
</evidence>
<keyword evidence="5" id="KW-0805">Transcription regulation</keyword>
<sequence>MADRKVANIWYFFEQTDSADSQRCRLCRKTIIIKGRSTFSLKRHMDKIHPGVSIERTAKEGEHHEGSKSDTAPPTTTTPSSSSSKESVQKSMKSFVNVFKPLSTANKKVIDRKLLYVFCNHALPFRLVEEHDVKDLFATLCPNYSLPSRKTLGDTMLSVEYEDVLAKVQCYFSNAYSVCLTTDGWTDINNQSYLAATAHFIHEPDCKIKSLLLECGPFDEKHSSENIANWLNSIMDKFKITDKVCAIVTDNASNMKFYVNKDPVISSLALLGIKNNLKDKDWKIIEESSNILKFFDLITKEVSSEKTITLSKIKVIANLIETKLNTFKQNSNFTIGVERLIQNLCNGLEEKFTYINCLTVLKATILDPRFKKEGIENETDFDRSYKSLIEDMKKINSTDTSHSESTQDTVTVEKSVTESIWEDFDTKRKQKASVSLIKRSNNLELDNYLAEPFLKRTEDPLLWWHINKMVYPTLFKIMLGKLCIPASSVPCERVFSKAAEIESEKRNRLKSEKSLPLKTLHNLHN</sequence>
<evidence type="ECO:0000256" key="1">
    <source>
        <dbReference type="ARBA" id="ARBA00004123"/>
    </source>
</evidence>
<evidence type="ECO:0000256" key="5">
    <source>
        <dbReference type="ARBA" id="ARBA00023015"/>
    </source>
</evidence>
<evidence type="ECO:0000256" key="10">
    <source>
        <dbReference type="SAM" id="MobiDB-lite"/>
    </source>
</evidence>
<accession>A0A182N6P6</accession>
<dbReference type="InterPro" id="IPR012337">
    <property type="entry name" value="RNaseH-like_sf"/>
</dbReference>
<dbReference type="EnsemblMetazoa" id="ADIR003319-RA">
    <property type="protein sequence ID" value="ADIR003319-PA"/>
    <property type="gene ID" value="ADIR003319"/>
</dbReference>
<dbReference type="InterPro" id="IPR052035">
    <property type="entry name" value="ZnF_BED_domain_contain"/>
</dbReference>
<keyword evidence="3 9" id="KW-0863">Zinc-finger</keyword>
<evidence type="ECO:0000259" key="11">
    <source>
        <dbReference type="PROSITE" id="PS50808"/>
    </source>
</evidence>
<evidence type="ECO:0000256" key="4">
    <source>
        <dbReference type="ARBA" id="ARBA00022833"/>
    </source>
</evidence>
<organism evidence="12 13">
    <name type="scientific">Anopheles dirus</name>
    <dbReference type="NCBI Taxonomy" id="7168"/>
    <lineage>
        <taxon>Eukaryota</taxon>
        <taxon>Metazoa</taxon>
        <taxon>Ecdysozoa</taxon>
        <taxon>Arthropoda</taxon>
        <taxon>Hexapoda</taxon>
        <taxon>Insecta</taxon>
        <taxon>Pterygota</taxon>
        <taxon>Neoptera</taxon>
        <taxon>Endopterygota</taxon>
        <taxon>Diptera</taxon>
        <taxon>Nematocera</taxon>
        <taxon>Culicoidea</taxon>
        <taxon>Culicidae</taxon>
        <taxon>Anophelinae</taxon>
        <taxon>Anopheles</taxon>
    </lineage>
</organism>